<dbReference type="AlphaFoldDB" id="A0ABD3PGE4"/>
<dbReference type="Proteomes" id="UP001530400">
    <property type="component" value="Unassembled WGS sequence"/>
</dbReference>
<comment type="caution">
    <text evidence="1">The sequence shown here is derived from an EMBL/GenBank/DDBJ whole genome shotgun (WGS) entry which is preliminary data.</text>
</comment>
<name>A0ABD3PGE4_9STRA</name>
<protein>
    <submittedName>
        <fullName evidence="1">Uncharacterized protein</fullName>
    </submittedName>
</protein>
<sequence>MRFAMRHKHISPAEMWAQVMNHLDLASVLDTTASSRTRSDAAPFVTELHILETYQMHTSLGRRFRDVREIFIYSYVRQMNLLEDESESDSENEDEDPCKVDISTAMRAVPFITAFRNLKKICFGGCGVDNVLYLIVPYDKFIDRYGQNNRQALSMLIEAFAHGYQ</sequence>
<keyword evidence="2" id="KW-1185">Reference proteome</keyword>
<evidence type="ECO:0000313" key="2">
    <source>
        <dbReference type="Proteomes" id="UP001530400"/>
    </source>
</evidence>
<dbReference type="EMBL" id="JALLPJ020000688">
    <property type="protein sequence ID" value="KAL3785535.1"/>
    <property type="molecule type" value="Genomic_DNA"/>
</dbReference>
<gene>
    <name evidence="1" type="ORF">ACHAWO_013311</name>
</gene>
<reference evidence="1 2" key="1">
    <citation type="submission" date="2024-10" db="EMBL/GenBank/DDBJ databases">
        <title>Updated reference genomes for cyclostephanoid diatoms.</title>
        <authorList>
            <person name="Roberts W.R."/>
            <person name="Alverson A.J."/>
        </authorList>
    </citation>
    <scope>NUCLEOTIDE SEQUENCE [LARGE SCALE GENOMIC DNA]</scope>
    <source>
        <strain evidence="1 2">AJA010-31</strain>
    </source>
</reference>
<proteinExistence type="predicted"/>
<organism evidence="1 2">
    <name type="scientific">Cyclotella atomus</name>
    <dbReference type="NCBI Taxonomy" id="382360"/>
    <lineage>
        <taxon>Eukaryota</taxon>
        <taxon>Sar</taxon>
        <taxon>Stramenopiles</taxon>
        <taxon>Ochrophyta</taxon>
        <taxon>Bacillariophyta</taxon>
        <taxon>Coscinodiscophyceae</taxon>
        <taxon>Thalassiosirophycidae</taxon>
        <taxon>Stephanodiscales</taxon>
        <taxon>Stephanodiscaceae</taxon>
        <taxon>Cyclotella</taxon>
    </lineage>
</organism>
<evidence type="ECO:0000313" key="1">
    <source>
        <dbReference type="EMBL" id="KAL3785535.1"/>
    </source>
</evidence>
<accession>A0ABD3PGE4</accession>